<dbReference type="PANTHER" id="PTHR38926:SF72">
    <property type="entry name" value="IM:7136021-RELATED"/>
    <property type="match status" value="1"/>
</dbReference>
<evidence type="ECO:0000313" key="2">
    <source>
        <dbReference type="EMBL" id="ORZ03905.1"/>
    </source>
</evidence>
<feature type="domain" description="F-box" evidence="1">
    <location>
        <begin position="20"/>
        <end position="69"/>
    </location>
</feature>
<reference evidence="2 3" key="1">
    <citation type="submission" date="2016-07" db="EMBL/GenBank/DDBJ databases">
        <title>Pervasive Adenine N6-methylation of Active Genes in Fungi.</title>
        <authorList>
            <consortium name="DOE Joint Genome Institute"/>
            <person name="Mondo S.J."/>
            <person name="Dannebaum R.O."/>
            <person name="Kuo R.C."/>
            <person name="Labutti K."/>
            <person name="Haridas S."/>
            <person name="Kuo A."/>
            <person name="Salamov A."/>
            <person name="Ahrendt S.R."/>
            <person name="Lipzen A."/>
            <person name="Sullivan W."/>
            <person name="Andreopoulos W.B."/>
            <person name="Clum A."/>
            <person name="Lindquist E."/>
            <person name="Daum C."/>
            <person name="Ramamoorthy G.K."/>
            <person name="Gryganskyi A."/>
            <person name="Culley D."/>
            <person name="Magnuson J.K."/>
            <person name="James T.Y."/>
            <person name="O'Malley M.A."/>
            <person name="Stajich J.E."/>
            <person name="Spatafora J.W."/>
            <person name="Visel A."/>
            <person name="Grigoriev I.V."/>
        </authorList>
    </citation>
    <scope>NUCLEOTIDE SEQUENCE [LARGE SCALE GENOMIC DNA]</scope>
    <source>
        <strain evidence="2 3">NRRL 2496</strain>
    </source>
</reference>
<dbReference type="SUPFAM" id="SSF81383">
    <property type="entry name" value="F-box domain"/>
    <property type="match status" value="1"/>
</dbReference>
<dbReference type="Gene3D" id="3.80.10.10">
    <property type="entry name" value="Ribonuclease Inhibitor"/>
    <property type="match status" value="1"/>
</dbReference>
<dbReference type="PANTHER" id="PTHR38926">
    <property type="entry name" value="F-BOX DOMAIN CONTAINING PROTEIN, EXPRESSED"/>
    <property type="match status" value="1"/>
</dbReference>
<dbReference type="SMART" id="SM00256">
    <property type="entry name" value="FBOX"/>
    <property type="match status" value="1"/>
</dbReference>
<dbReference type="AlphaFoldDB" id="A0A1X2HWC8"/>
<name>A0A1X2HWC8_SYNRA</name>
<dbReference type="InterPro" id="IPR032675">
    <property type="entry name" value="LRR_dom_sf"/>
</dbReference>
<dbReference type="CDD" id="cd09917">
    <property type="entry name" value="F-box_SF"/>
    <property type="match status" value="1"/>
</dbReference>
<dbReference type="PROSITE" id="PS50181">
    <property type="entry name" value="FBOX"/>
    <property type="match status" value="1"/>
</dbReference>
<evidence type="ECO:0000313" key="3">
    <source>
        <dbReference type="Proteomes" id="UP000242180"/>
    </source>
</evidence>
<gene>
    <name evidence="2" type="ORF">BCR43DRAFT_484158</name>
</gene>
<keyword evidence="3" id="KW-1185">Reference proteome</keyword>
<dbReference type="EMBL" id="MCGN01000001">
    <property type="protein sequence ID" value="ORZ03905.1"/>
    <property type="molecule type" value="Genomic_DNA"/>
</dbReference>
<sequence length="519" mass="59114">MPLHRAIAYSHRRKTSHFRGTIDEKLPCELLCAVFEHVSFADRVRCTRVSRRWRDILLHQEWPGMWRSIELGDQPTIKVYESESPGVYYTAPTNGLPEWLARVPTGLLQHFTFVGKEASGSAMMQILSEKRFSHLKELRLICPDNQTVYGHALGMDILMSSQSSLEWLELGRFMILDETDDSWTKLLSNLPKLTHLKFKFPVLNYRNRDYTIHIAPTRPLTALTHLHWDSYHRVSLSTLLPQCPHLQYIIISSTALRDDTCKTGTLLDIVKESCPRLKCLEVPEIQSNDYHYTWDGHFTAAKPGLEKLVVHWDDGVTEGQLGNVILDHGETLNFLDLSIIDDDAYHGLENLESHPVSFPMMQTLRIGHFGYAPPRPILFACPLISHSHHLRLLSLTNLTCNPIDLLQALKSCPELSALELTSVRSSYDDEGEEDSPSFDDMPQVNLPCLVRLVATWSSLVNDTFLQHLNPLETLTDVTISECTGVTDRGQKEFIAKARHHSKGSSLMHMMSRIRNAVHL</sequence>
<dbReference type="InterPro" id="IPR001810">
    <property type="entry name" value="F-box_dom"/>
</dbReference>
<dbReference type="Gene3D" id="1.20.1280.50">
    <property type="match status" value="1"/>
</dbReference>
<comment type="caution">
    <text evidence="2">The sequence shown here is derived from an EMBL/GenBank/DDBJ whole genome shotgun (WGS) entry which is preliminary data.</text>
</comment>
<dbReference type="Pfam" id="PF12937">
    <property type="entry name" value="F-box-like"/>
    <property type="match status" value="1"/>
</dbReference>
<evidence type="ECO:0000259" key="1">
    <source>
        <dbReference type="PROSITE" id="PS50181"/>
    </source>
</evidence>
<organism evidence="2 3">
    <name type="scientific">Syncephalastrum racemosum</name>
    <name type="common">Filamentous fungus</name>
    <dbReference type="NCBI Taxonomy" id="13706"/>
    <lineage>
        <taxon>Eukaryota</taxon>
        <taxon>Fungi</taxon>
        <taxon>Fungi incertae sedis</taxon>
        <taxon>Mucoromycota</taxon>
        <taxon>Mucoromycotina</taxon>
        <taxon>Mucoromycetes</taxon>
        <taxon>Mucorales</taxon>
        <taxon>Syncephalastraceae</taxon>
        <taxon>Syncephalastrum</taxon>
    </lineage>
</organism>
<dbReference type="InParanoid" id="A0A1X2HWC8"/>
<protein>
    <recommendedName>
        <fullName evidence="1">F-box domain-containing protein</fullName>
    </recommendedName>
</protein>
<dbReference type="InterPro" id="IPR036047">
    <property type="entry name" value="F-box-like_dom_sf"/>
</dbReference>
<proteinExistence type="predicted"/>
<dbReference type="Proteomes" id="UP000242180">
    <property type="component" value="Unassembled WGS sequence"/>
</dbReference>
<dbReference type="SUPFAM" id="SSF52047">
    <property type="entry name" value="RNI-like"/>
    <property type="match status" value="1"/>
</dbReference>
<accession>A0A1X2HWC8</accession>